<dbReference type="Proteomes" id="UP000094472">
    <property type="component" value="Unassembled WGS sequence"/>
</dbReference>
<dbReference type="InterPro" id="IPR041265">
    <property type="entry name" value="PCC_BT"/>
</dbReference>
<protein>
    <recommendedName>
        <fullName evidence="3">propionyl-CoA carboxylase</fullName>
        <ecNumber evidence="3">6.4.1.3</ecNumber>
    </recommendedName>
</protein>
<dbReference type="SUPFAM" id="SSF56059">
    <property type="entry name" value="Glutathione synthetase ATP-binding domain-like"/>
    <property type="match status" value="1"/>
</dbReference>
<comment type="cofactor">
    <cofactor evidence="1">
        <name>biotin</name>
        <dbReference type="ChEBI" id="CHEBI:57586"/>
    </cofactor>
</comment>
<feature type="domain" description="ATP-grasp" evidence="16">
    <location>
        <begin position="119"/>
        <end position="316"/>
    </location>
</feature>
<dbReference type="SUPFAM" id="SSF51230">
    <property type="entry name" value="Single hybrid motif"/>
    <property type="match status" value="1"/>
</dbReference>
<dbReference type="UniPathway" id="UPA00945">
    <property type="reaction ID" value="UER00908"/>
</dbReference>
<evidence type="ECO:0000256" key="2">
    <source>
        <dbReference type="ARBA" id="ARBA00005060"/>
    </source>
</evidence>
<dbReference type="InterPro" id="IPR011764">
    <property type="entry name" value="Biotin_carboxylation_dom"/>
</dbReference>
<keyword evidence="9" id="KW-0442">Lipid degradation</keyword>
<dbReference type="InterPro" id="IPR016185">
    <property type="entry name" value="PreATP-grasp_dom_sf"/>
</dbReference>
<keyword evidence="4" id="KW-0436">Ligase</keyword>
<dbReference type="Gene3D" id="2.40.50.100">
    <property type="match status" value="1"/>
</dbReference>
<dbReference type="EMBL" id="LPWF01000029">
    <property type="protein sequence ID" value="ODR96455.1"/>
    <property type="molecule type" value="Genomic_DNA"/>
</dbReference>
<dbReference type="InterPro" id="IPR005482">
    <property type="entry name" value="Biotin_COase_C"/>
</dbReference>
<evidence type="ECO:0000313" key="19">
    <source>
        <dbReference type="Proteomes" id="UP000094472"/>
    </source>
</evidence>
<evidence type="ECO:0000259" key="16">
    <source>
        <dbReference type="PROSITE" id="PS50975"/>
    </source>
</evidence>
<evidence type="ECO:0000313" key="18">
    <source>
        <dbReference type="EMBL" id="ODR96455.1"/>
    </source>
</evidence>
<evidence type="ECO:0000256" key="9">
    <source>
        <dbReference type="ARBA" id="ARBA00022963"/>
    </source>
</evidence>
<dbReference type="SMART" id="SM00878">
    <property type="entry name" value="Biotin_carb_C"/>
    <property type="match status" value="1"/>
</dbReference>
<dbReference type="Gene3D" id="3.30.470.20">
    <property type="entry name" value="ATP-grasp fold, B domain"/>
    <property type="match status" value="1"/>
</dbReference>
<dbReference type="PROSITE" id="PS00188">
    <property type="entry name" value="BIOTIN"/>
    <property type="match status" value="1"/>
</dbReference>
<dbReference type="PROSITE" id="PS00866">
    <property type="entry name" value="CPSASE_1"/>
    <property type="match status" value="1"/>
</dbReference>
<keyword evidence="6 14" id="KW-0547">Nucleotide-binding</keyword>
<reference evidence="18 19" key="1">
    <citation type="journal article" date="2016" name="Environ. Microbiol.">
        <title>New Methyloceanibacter diversity from North Sea sediments includes methanotroph containing solely the soluble methane monooxygenase.</title>
        <authorList>
            <person name="Vekeman B."/>
            <person name="Kerckhof F.M."/>
            <person name="Cremers G."/>
            <person name="de Vos P."/>
            <person name="Vandamme P."/>
            <person name="Boon N."/>
            <person name="Op den Camp H.J."/>
            <person name="Heylen K."/>
        </authorList>
    </citation>
    <scope>NUCLEOTIDE SEQUENCE [LARGE SCALE GENOMIC DNA]</scope>
    <source>
        <strain evidence="18 19">R-67175</strain>
    </source>
</reference>
<dbReference type="GO" id="GO:0004658">
    <property type="term" value="F:propionyl-CoA carboxylase activity"/>
    <property type="evidence" value="ECO:0007669"/>
    <property type="project" value="UniProtKB-EC"/>
</dbReference>
<evidence type="ECO:0000256" key="12">
    <source>
        <dbReference type="ARBA" id="ARBA00023267"/>
    </source>
</evidence>
<evidence type="ECO:0000256" key="3">
    <source>
        <dbReference type="ARBA" id="ARBA00013050"/>
    </source>
</evidence>
<proteinExistence type="predicted"/>
<name>A0A1E3VSF4_9HYPH</name>
<dbReference type="SUPFAM" id="SSF52440">
    <property type="entry name" value="PreATP-grasp domain"/>
    <property type="match status" value="1"/>
</dbReference>
<comment type="catalytic activity">
    <reaction evidence="13">
        <text>propanoyl-CoA + hydrogencarbonate + ATP = (S)-methylmalonyl-CoA + ADP + phosphate + H(+)</text>
        <dbReference type="Rhea" id="RHEA:23720"/>
        <dbReference type="ChEBI" id="CHEBI:15378"/>
        <dbReference type="ChEBI" id="CHEBI:17544"/>
        <dbReference type="ChEBI" id="CHEBI:30616"/>
        <dbReference type="ChEBI" id="CHEBI:43474"/>
        <dbReference type="ChEBI" id="CHEBI:57327"/>
        <dbReference type="ChEBI" id="CHEBI:57392"/>
        <dbReference type="ChEBI" id="CHEBI:456216"/>
        <dbReference type="EC" id="6.4.1.3"/>
    </reaction>
    <physiologicalReaction direction="left-to-right" evidence="13">
        <dbReference type="Rhea" id="RHEA:23721"/>
    </physiologicalReaction>
</comment>
<keyword evidence="5" id="KW-0479">Metal-binding</keyword>
<dbReference type="STRING" id="1774969.AUC69_15005"/>
<keyword evidence="12" id="KW-0092">Biotin</keyword>
<dbReference type="Pfam" id="PF18140">
    <property type="entry name" value="PCC_BT"/>
    <property type="match status" value="1"/>
</dbReference>
<evidence type="ECO:0000256" key="13">
    <source>
        <dbReference type="ARBA" id="ARBA00049495"/>
    </source>
</evidence>
<dbReference type="Pfam" id="PF02786">
    <property type="entry name" value="CPSase_L_D2"/>
    <property type="match status" value="1"/>
</dbReference>
<evidence type="ECO:0000256" key="10">
    <source>
        <dbReference type="ARBA" id="ARBA00023098"/>
    </source>
</evidence>
<gene>
    <name evidence="18" type="ORF">AUC69_15005</name>
</gene>
<evidence type="ECO:0000256" key="14">
    <source>
        <dbReference type="PROSITE-ProRule" id="PRU00409"/>
    </source>
</evidence>
<dbReference type="PANTHER" id="PTHR18866">
    <property type="entry name" value="CARBOXYLASE:PYRUVATE/ACETYL-COA/PROPIONYL-COA CARBOXYLASE"/>
    <property type="match status" value="1"/>
</dbReference>
<dbReference type="FunFam" id="3.30.470.20:FF:000028">
    <property type="entry name" value="Methylcrotonoyl-CoA carboxylase subunit alpha, mitochondrial"/>
    <property type="match status" value="1"/>
</dbReference>
<dbReference type="AlphaFoldDB" id="A0A1E3VSF4"/>
<dbReference type="InterPro" id="IPR001882">
    <property type="entry name" value="Biotin_BS"/>
</dbReference>
<accession>A0A1E3VSF4</accession>
<organism evidence="18 19">
    <name type="scientific">Methyloceanibacter superfactus</name>
    <dbReference type="NCBI Taxonomy" id="1774969"/>
    <lineage>
        <taxon>Bacteria</taxon>
        <taxon>Pseudomonadati</taxon>
        <taxon>Pseudomonadota</taxon>
        <taxon>Alphaproteobacteria</taxon>
        <taxon>Hyphomicrobiales</taxon>
        <taxon>Hyphomicrobiaceae</taxon>
        <taxon>Methyloceanibacter</taxon>
    </lineage>
</organism>
<sequence>MIKKLLIANRGEIACRIIRTAKRLGIATVAVYSEADRDALHVDMADEAVAIGPAAAAQSYLVMDKIIAAAKETGADAIHPATDPVGERAFAKALKEAGILFVGPNPKAIEAMGDKIESKKLAAKAKVSTVPGHLGVIKDAKEATKIADEIGYPVMIKASAGGGGKGMRIAYSQKEVAEGFTSSQSEAKSSFGDDRVFIEKYIEEPRHIEIQVLGDKHGNVIHLGERECSIQRRNQKVIEEAPSPFIDAKTREAMGAEAVALAKAVHYDSAGTVEFIVDKDRNFYFLEMNTRLQVEHPVTELVTGLDLVEQMLKVASGEKLAIKQKDVKLTGSAIESRIYAEDPVRNFMPSTGRLVRFRPPELGTVDGVTTRLDTGVEEGGEISVYYDPMIAKLVTHAPKRLDAIKQMGRALDSFAIDGFRHNIPFLAVIMRNSRWRDGKISTKFIAEEFPDGFHPPVPEGKVRDALVAVAGSIDHLSNKRRRLITQQMHGEPVRFCEVRLVELGEELIRVSVEGRDYPMTVTLGGEGTGEKVRHIEVNSSWWFGEPVWEGTIGGEQSAVQVRPILNGVMLTSRGVEAAARVLTEREGELMALMPVKEKPDTSKLLLCPMPGLVVSLAVEVGQEVAAGDTLCVVEAMKMENVLKAERDGKVSKILAEPGDSLNVDAVILEFE</sequence>
<evidence type="ECO:0000256" key="11">
    <source>
        <dbReference type="ARBA" id="ARBA00023211"/>
    </source>
</evidence>
<evidence type="ECO:0000256" key="8">
    <source>
        <dbReference type="ARBA" id="ARBA00022842"/>
    </source>
</evidence>
<dbReference type="GO" id="GO:0005524">
    <property type="term" value="F:ATP binding"/>
    <property type="evidence" value="ECO:0007669"/>
    <property type="project" value="UniProtKB-UniRule"/>
</dbReference>
<feature type="domain" description="Lipoyl-binding" evidence="15">
    <location>
        <begin position="595"/>
        <end position="671"/>
    </location>
</feature>
<dbReference type="Gene3D" id="3.30.700.30">
    <property type="match status" value="1"/>
</dbReference>
<dbReference type="PROSITE" id="PS50975">
    <property type="entry name" value="ATP_GRASP"/>
    <property type="match status" value="1"/>
</dbReference>
<keyword evidence="10" id="KW-0443">Lipid metabolism</keyword>
<dbReference type="InterPro" id="IPR050856">
    <property type="entry name" value="Biotin_carboxylase_complex"/>
</dbReference>
<feature type="domain" description="Biotin carboxylation" evidence="17">
    <location>
        <begin position="1"/>
        <end position="450"/>
    </location>
</feature>
<dbReference type="PROSITE" id="PS00867">
    <property type="entry name" value="CPSASE_2"/>
    <property type="match status" value="1"/>
</dbReference>
<evidence type="ECO:0000256" key="6">
    <source>
        <dbReference type="ARBA" id="ARBA00022741"/>
    </source>
</evidence>
<dbReference type="GO" id="GO:0046872">
    <property type="term" value="F:metal ion binding"/>
    <property type="evidence" value="ECO:0007669"/>
    <property type="project" value="UniProtKB-KW"/>
</dbReference>
<dbReference type="OrthoDB" id="9763189at2"/>
<dbReference type="InterPro" id="IPR000089">
    <property type="entry name" value="Biotin_lipoyl"/>
</dbReference>
<dbReference type="CDD" id="cd06850">
    <property type="entry name" value="biotinyl_domain"/>
    <property type="match status" value="1"/>
</dbReference>
<dbReference type="EC" id="6.4.1.3" evidence="3"/>
<dbReference type="InterPro" id="IPR011054">
    <property type="entry name" value="Rudment_hybrid_motif"/>
</dbReference>
<evidence type="ECO:0000259" key="17">
    <source>
        <dbReference type="PROSITE" id="PS50979"/>
    </source>
</evidence>
<dbReference type="PROSITE" id="PS50979">
    <property type="entry name" value="BC"/>
    <property type="match status" value="1"/>
</dbReference>
<keyword evidence="7 14" id="KW-0067">ATP-binding</keyword>
<dbReference type="FunFam" id="3.30.1490.20:FF:000018">
    <property type="entry name" value="Biotin carboxylase"/>
    <property type="match status" value="1"/>
</dbReference>
<dbReference type="Pfam" id="PF00289">
    <property type="entry name" value="Biotin_carb_N"/>
    <property type="match status" value="1"/>
</dbReference>
<comment type="pathway">
    <text evidence="2">Metabolic intermediate metabolism; propanoyl-CoA degradation; succinyl-CoA from propanoyl-CoA: step 1/3.</text>
</comment>
<dbReference type="InterPro" id="IPR005481">
    <property type="entry name" value="BC-like_N"/>
</dbReference>
<dbReference type="InterPro" id="IPR005479">
    <property type="entry name" value="CPAse_ATP-bd"/>
</dbReference>
<keyword evidence="11" id="KW-0464">Manganese</keyword>
<dbReference type="InterPro" id="IPR011761">
    <property type="entry name" value="ATP-grasp"/>
</dbReference>
<dbReference type="SUPFAM" id="SSF51246">
    <property type="entry name" value="Rudiment single hybrid motif"/>
    <property type="match status" value="1"/>
</dbReference>
<dbReference type="RefSeq" id="WP_069442382.1">
    <property type="nucleotide sequence ID" value="NZ_LPWF01000029.1"/>
</dbReference>
<dbReference type="PANTHER" id="PTHR18866:SF33">
    <property type="entry name" value="METHYLCROTONOYL-COA CARBOXYLASE SUBUNIT ALPHA, MITOCHONDRIAL-RELATED"/>
    <property type="match status" value="1"/>
</dbReference>
<evidence type="ECO:0000259" key="15">
    <source>
        <dbReference type="PROSITE" id="PS50968"/>
    </source>
</evidence>
<dbReference type="PROSITE" id="PS50968">
    <property type="entry name" value="BIOTINYL_LIPOYL"/>
    <property type="match status" value="1"/>
</dbReference>
<keyword evidence="19" id="KW-1185">Reference proteome</keyword>
<evidence type="ECO:0000256" key="1">
    <source>
        <dbReference type="ARBA" id="ARBA00001953"/>
    </source>
</evidence>
<evidence type="ECO:0000256" key="4">
    <source>
        <dbReference type="ARBA" id="ARBA00022598"/>
    </source>
</evidence>
<dbReference type="FunFam" id="2.40.50.100:FF:000003">
    <property type="entry name" value="Acetyl-CoA carboxylase biotin carboxyl carrier protein"/>
    <property type="match status" value="1"/>
</dbReference>
<dbReference type="InterPro" id="IPR011053">
    <property type="entry name" value="Single_hybrid_motif"/>
</dbReference>
<dbReference type="GO" id="GO:0016042">
    <property type="term" value="P:lipid catabolic process"/>
    <property type="evidence" value="ECO:0007669"/>
    <property type="project" value="UniProtKB-KW"/>
</dbReference>
<evidence type="ECO:0000256" key="7">
    <source>
        <dbReference type="ARBA" id="ARBA00022840"/>
    </source>
</evidence>
<keyword evidence="8" id="KW-0460">Magnesium</keyword>
<dbReference type="Pfam" id="PF02785">
    <property type="entry name" value="Biotin_carb_C"/>
    <property type="match status" value="1"/>
</dbReference>
<comment type="caution">
    <text evidence="18">The sequence shown here is derived from an EMBL/GenBank/DDBJ whole genome shotgun (WGS) entry which is preliminary data.</text>
</comment>
<evidence type="ECO:0000256" key="5">
    <source>
        <dbReference type="ARBA" id="ARBA00022723"/>
    </source>
</evidence>
<dbReference type="NCBIfam" id="NF006367">
    <property type="entry name" value="PRK08591.1"/>
    <property type="match status" value="1"/>
</dbReference>
<dbReference type="FunFam" id="3.40.50.20:FF:000010">
    <property type="entry name" value="Propionyl-CoA carboxylase subunit alpha"/>
    <property type="match status" value="1"/>
</dbReference>
<dbReference type="Pfam" id="PF00364">
    <property type="entry name" value="Biotin_lipoyl"/>
    <property type="match status" value="1"/>
</dbReference>